<keyword evidence="1" id="KW-1133">Transmembrane helix</keyword>
<evidence type="ECO:0008006" key="4">
    <source>
        <dbReference type="Google" id="ProtNLM"/>
    </source>
</evidence>
<protein>
    <recommendedName>
        <fullName evidence="4">SMODS and SLOG-associating 2TM effector domain-containing protein</fullName>
    </recommendedName>
</protein>
<keyword evidence="1" id="KW-0472">Membrane</keyword>
<evidence type="ECO:0000313" key="2">
    <source>
        <dbReference type="EMBL" id="SED09694.1"/>
    </source>
</evidence>
<sequence>MTETENARSSEIERIRRVADQLCTAHAALRDRFASRQSAIDIVVLLLSAWTASMGFVDPRLTPWLTPPHLDAQLWIGILGSITFGLALIQFKADWRGRSEAHKRSFTMYSEVKREAGYLLANLGKVSDRDFQRLADRYDMASDVGAGVPEKDFLKLKRRHKLKVAISRILDEKPGSSLWLIKLKLLLRDNYK</sequence>
<keyword evidence="1" id="KW-0812">Transmembrane</keyword>
<proteinExistence type="predicted"/>
<dbReference type="Proteomes" id="UP000183208">
    <property type="component" value="Unassembled WGS sequence"/>
</dbReference>
<reference evidence="2 3" key="1">
    <citation type="submission" date="2016-10" db="EMBL/GenBank/DDBJ databases">
        <authorList>
            <person name="de Groot N.N."/>
        </authorList>
    </citation>
    <scope>NUCLEOTIDE SEQUENCE [LARGE SCALE GENOMIC DNA]</scope>
    <source>
        <strain evidence="2 3">GAS522</strain>
    </source>
</reference>
<evidence type="ECO:0000256" key="1">
    <source>
        <dbReference type="SAM" id="Phobius"/>
    </source>
</evidence>
<feature type="transmembrane region" description="Helical" evidence="1">
    <location>
        <begin position="72"/>
        <end position="89"/>
    </location>
</feature>
<accession>A0A1M6YCY1</accession>
<dbReference type="EMBL" id="FNTI01000001">
    <property type="protein sequence ID" value="SED09694.1"/>
    <property type="molecule type" value="Genomic_DNA"/>
</dbReference>
<organism evidence="2 3">
    <name type="scientific">Bradyrhizobium lablabi</name>
    <dbReference type="NCBI Taxonomy" id="722472"/>
    <lineage>
        <taxon>Bacteria</taxon>
        <taxon>Pseudomonadati</taxon>
        <taxon>Pseudomonadota</taxon>
        <taxon>Alphaproteobacteria</taxon>
        <taxon>Hyphomicrobiales</taxon>
        <taxon>Nitrobacteraceae</taxon>
        <taxon>Bradyrhizobium</taxon>
    </lineage>
</organism>
<dbReference type="RefSeq" id="WP_074820377.1">
    <property type="nucleotide sequence ID" value="NZ_FNTI01000001.1"/>
</dbReference>
<dbReference type="AlphaFoldDB" id="A0A1M6YCY1"/>
<evidence type="ECO:0000313" key="3">
    <source>
        <dbReference type="Proteomes" id="UP000183208"/>
    </source>
</evidence>
<dbReference type="OrthoDB" id="8479925at2"/>
<feature type="transmembrane region" description="Helical" evidence="1">
    <location>
        <begin position="39"/>
        <end position="57"/>
    </location>
</feature>
<gene>
    <name evidence="2" type="ORF">SAMN05444171_3121</name>
</gene>
<name>A0A1M6YCY1_9BRAD</name>